<proteinExistence type="predicted"/>
<dbReference type="AlphaFoldDB" id="A0A0A9GGC3"/>
<reference evidence="1" key="1">
    <citation type="submission" date="2014-09" db="EMBL/GenBank/DDBJ databases">
        <authorList>
            <person name="Magalhaes I.L.F."/>
            <person name="Oliveira U."/>
            <person name="Santos F.R."/>
            <person name="Vidigal T.H.D.A."/>
            <person name="Brescovit A.D."/>
            <person name="Santos A.J."/>
        </authorList>
    </citation>
    <scope>NUCLEOTIDE SEQUENCE</scope>
    <source>
        <tissue evidence="1">Shoot tissue taken approximately 20 cm above the soil surface</tissue>
    </source>
</reference>
<protein>
    <submittedName>
        <fullName evidence="1">Ring finger protein, putative</fullName>
    </submittedName>
</protein>
<sequence length="25" mass="2922">MSRKVVCFSWYALIPSAVLLFHHIC</sequence>
<evidence type="ECO:0000313" key="1">
    <source>
        <dbReference type="EMBL" id="JAE24115.1"/>
    </source>
</evidence>
<dbReference type="EMBL" id="GBRH01173781">
    <property type="protein sequence ID" value="JAE24115.1"/>
    <property type="molecule type" value="Transcribed_RNA"/>
</dbReference>
<reference evidence="1" key="2">
    <citation type="journal article" date="2015" name="Data Brief">
        <title>Shoot transcriptome of the giant reed, Arundo donax.</title>
        <authorList>
            <person name="Barrero R.A."/>
            <person name="Guerrero F.D."/>
            <person name="Moolhuijzen P."/>
            <person name="Goolsby J.A."/>
            <person name="Tidwell J."/>
            <person name="Bellgard S.E."/>
            <person name="Bellgard M.I."/>
        </authorList>
    </citation>
    <scope>NUCLEOTIDE SEQUENCE</scope>
    <source>
        <tissue evidence="1">Shoot tissue taken approximately 20 cm above the soil surface</tissue>
    </source>
</reference>
<name>A0A0A9GGC3_ARUDO</name>
<accession>A0A0A9GGC3</accession>
<organism evidence="1">
    <name type="scientific">Arundo donax</name>
    <name type="common">Giant reed</name>
    <name type="synonym">Donax arundinaceus</name>
    <dbReference type="NCBI Taxonomy" id="35708"/>
    <lineage>
        <taxon>Eukaryota</taxon>
        <taxon>Viridiplantae</taxon>
        <taxon>Streptophyta</taxon>
        <taxon>Embryophyta</taxon>
        <taxon>Tracheophyta</taxon>
        <taxon>Spermatophyta</taxon>
        <taxon>Magnoliopsida</taxon>
        <taxon>Liliopsida</taxon>
        <taxon>Poales</taxon>
        <taxon>Poaceae</taxon>
        <taxon>PACMAD clade</taxon>
        <taxon>Arundinoideae</taxon>
        <taxon>Arundineae</taxon>
        <taxon>Arundo</taxon>
    </lineage>
</organism>